<gene>
    <name evidence="8" type="ORF">ALO_00595</name>
</gene>
<sequence length="279" mass="29462">MLEILEFDFMRRALIAGLLAGIICPVIGAFIVMRRQSLIGDGLGHIAFAGVVLGWLTGFYPVLTATAVTVAAGLGIEELRDRKPAFADMILAVFSYAGIGIAVLLSSMSKMSNVSLIGYLFGSIVTVSPEDVVTIGILATVVLVTVKVIYKELLFLTFDPEVAFVSGLPAKAVNLLFAALTAVTVSVSMRIVGILLVSALIVIPVAASLQISRSFRRTLINAVLISEVSVLVGLVTSFYLNAASGSTIVLTAVILFALSFLAKQFVLDRAGRVKLSRPG</sequence>
<feature type="transmembrane region" description="Helical" evidence="7">
    <location>
        <begin position="162"/>
        <end position="183"/>
    </location>
</feature>
<keyword evidence="6" id="KW-0813">Transport</keyword>
<evidence type="ECO:0000256" key="3">
    <source>
        <dbReference type="ARBA" id="ARBA00022692"/>
    </source>
</evidence>
<evidence type="ECO:0000256" key="2">
    <source>
        <dbReference type="ARBA" id="ARBA00008034"/>
    </source>
</evidence>
<dbReference type="STRING" id="1009370.ALO_00595"/>
<evidence type="ECO:0000256" key="7">
    <source>
        <dbReference type="SAM" id="Phobius"/>
    </source>
</evidence>
<dbReference type="EMBL" id="AFGF01000007">
    <property type="protein sequence ID" value="EGO65874.1"/>
    <property type="molecule type" value="Genomic_DNA"/>
</dbReference>
<evidence type="ECO:0000256" key="5">
    <source>
        <dbReference type="ARBA" id="ARBA00023136"/>
    </source>
</evidence>
<feature type="transmembrane region" description="Helical" evidence="7">
    <location>
        <begin position="189"/>
        <end position="207"/>
    </location>
</feature>
<feature type="transmembrane region" description="Helical" evidence="7">
    <location>
        <begin position="86"/>
        <end position="105"/>
    </location>
</feature>
<evidence type="ECO:0000256" key="4">
    <source>
        <dbReference type="ARBA" id="ARBA00022989"/>
    </source>
</evidence>
<evidence type="ECO:0000313" key="8">
    <source>
        <dbReference type="EMBL" id="EGO65874.1"/>
    </source>
</evidence>
<comment type="caution">
    <text evidence="8">The sequence shown here is derived from an EMBL/GenBank/DDBJ whole genome shotgun (WGS) entry which is preliminary data.</text>
</comment>
<dbReference type="PANTHER" id="PTHR30477">
    <property type="entry name" value="ABC-TRANSPORTER METAL-BINDING PROTEIN"/>
    <property type="match status" value="1"/>
</dbReference>
<dbReference type="PANTHER" id="PTHR30477:SF0">
    <property type="entry name" value="METAL TRANSPORT SYSTEM MEMBRANE PROTEIN TM_0125-RELATED"/>
    <property type="match status" value="1"/>
</dbReference>
<dbReference type="InterPro" id="IPR037294">
    <property type="entry name" value="ABC_BtuC-like"/>
</dbReference>
<dbReference type="InterPro" id="IPR001626">
    <property type="entry name" value="ABC_TroCD"/>
</dbReference>
<dbReference type="AlphaFoldDB" id="F7NDL2"/>
<evidence type="ECO:0000313" key="9">
    <source>
        <dbReference type="Proteomes" id="UP000003240"/>
    </source>
</evidence>
<evidence type="ECO:0000256" key="1">
    <source>
        <dbReference type="ARBA" id="ARBA00004141"/>
    </source>
</evidence>
<reference evidence="8 9" key="1">
    <citation type="journal article" date="2011" name="EMBO J.">
        <title>Structural diversity of bacterial flagellar motors.</title>
        <authorList>
            <person name="Chen S."/>
            <person name="Beeby M."/>
            <person name="Murphy G.E."/>
            <person name="Leadbetter J.R."/>
            <person name="Hendrixson D.R."/>
            <person name="Briegel A."/>
            <person name="Li Z."/>
            <person name="Shi J."/>
            <person name="Tocheva E.I."/>
            <person name="Muller A."/>
            <person name="Dobro M.J."/>
            <person name="Jensen G.J."/>
        </authorList>
    </citation>
    <scope>NUCLEOTIDE SEQUENCE [LARGE SCALE GENOMIC DNA]</scope>
    <source>
        <strain evidence="8 9">DSM 6540</strain>
    </source>
</reference>
<feature type="transmembrane region" description="Helical" evidence="7">
    <location>
        <begin position="246"/>
        <end position="267"/>
    </location>
</feature>
<dbReference type="Gene3D" id="1.10.3470.10">
    <property type="entry name" value="ABC transporter involved in vitamin B12 uptake, BtuC"/>
    <property type="match status" value="1"/>
</dbReference>
<proteinExistence type="inferred from homology"/>
<dbReference type="GO" id="GO:0055085">
    <property type="term" value="P:transmembrane transport"/>
    <property type="evidence" value="ECO:0007669"/>
    <property type="project" value="InterPro"/>
</dbReference>
<feature type="transmembrane region" description="Helical" evidence="7">
    <location>
        <begin position="132"/>
        <end position="150"/>
    </location>
</feature>
<dbReference type="GO" id="GO:0010043">
    <property type="term" value="P:response to zinc ion"/>
    <property type="evidence" value="ECO:0007669"/>
    <property type="project" value="TreeGrafter"/>
</dbReference>
<feature type="transmembrane region" description="Helical" evidence="7">
    <location>
        <begin position="45"/>
        <end position="74"/>
    </location>
</feature>
<dbReference type="SUPFAM" id="SSF81345">
    <property type="entry name" value="ABC transporter involved in vitamin B12 uptake, BtuC"/>
    <property type="match status" value="1"/>
</dbReference>
<dbReference type="Pfam" id="PF00950">
    <property type="entry name" value="ABC-3"/>
    <property type="match status" value="1"/>
</dbReference>
<dbReference type="Proteomes" id="UP000003240">
    <property type="component" value="Unassembled WGS sequence"/>
</dbReference>
<dbReference type="GO" id="GO:0043190">
    <property type="term" value="C:ATP-binding cassette (ABC) transporter complex"/>
    <property type="evidence" value="ECO:0007669"/>
    <property type="project" value="InterPro"/>
</dbReference>
<dbReference type="eggNOG" id="COG1108">
    <property type="taxonomic scope" value="Bacteria"/>
</dbReference>
<comment type="similarity">
    <text evidence="2 6">Belongs to the ABC-3 integral membrane protein family.</text>
</comment>
<name>F7NDL2_9FIRM</name>
<accession>F7NDL2</accession>
<protein>
    <submittedName>
        <fullName evidence="8">ABC transporter</fullName>
    </submittedName>
</protein>
<feature type="transmembrane region" description="Helical" evidence="7">
    <location>
        <begin position="12"/>
        <end position="33"/>
    </location>
</feature>
<dbReference type="RefSeq" id="WP_004573033.1">
    <property type="nucleotide sequence ID" value="NZ_AFGF01000007.1"/>
</dbReference>
<feature type="transmembrane region" description="Helical" evidence="7">
    <location>
        <begin position="219"/>
        <end position="240"/>
    </location>
</feature>
<keyword evidence="5 7" id="KW-0472">Membrane</keyword>
<dbReference type="OrthoDB" id="9798540at2"/>
<comment type="subcellular location">
    <subcellularLocation>
        <location evidence="6">Cell membrane</location>
        <topology evidence="6">Multi-pass membrane protein</topology>
    </subcellularLocation>
    <subcellularLocation>
        <location evidence="1">Membrane</location>
        <topology evidence="1">Multi-pass membrane protein</topology>
    </subcellularLocation>
</comment>
<keyword evidence="4 7" id="KW-1133">Transmembrane helix</keyword>
<organism evidence="8 9">
    <name type="scientific">Acetonema longum DSM 6540</name>
    <dbReference type="NCBI Taxonomy" id="1009370"/>
    <lineage>
        <taxon>Bacteria</taxon>
        <taxon>Bacillati</taxon>
        <taxon>Bacillota</taxon>
        <taxon>Negativicutes</taxon>
        <taxon>Acetonemataceae</taxon>
        <taxon>Acetonema</taxon>
    </lineage>
</organism>
<dbReference type="CDD" id="cd06550">
    <property type="entry name" value="TM_ABC_iron-siderophores_like"/>
    <property type="match status" value="1"/>
</dbReference>
<keyword evidence="9" id="KW-1185">Reference proteome</keyword>
<evidence type="ECO:0000256" key="6">
    <source>
        <dbReference type="RuleBase" id="RU003943"/>
    </source>
</evidence>
<keyword evidence="3 6" id="KW-0812">Transmembrane</keyword>